<keyword evidence="3" id="KW-1185">Reference proteome</keyword>
<dbReference type="CDD" id="cd01300">
    <property type="entry name" value="YtcJ_like"/>
    <property type="match status" value="1"/>
</dbReference>
<dbReference type="SUPFAM" id="SSF51338">
    <property type="entry name" value="Composite domain of metallo-dependent hydrolases"/>
    <property type="match status" value="1"/>
</dbReference>
<feature type="domain" description="Amidohydrolase 3" evidence="1">
    <location>
        <begin position="75"/>
        <end position="596"/>
    </location>
</feature>
<dbReference type="PROSITE" id="PS51257">
    <property type="entry name" value="PROKAR_LIPOPROTEIN"/>
    <property type="match status" value="1"/>
</dbReference>
<proteinExistence type="predicted"/>
<dbReference type="InterPro" id="IPR033932">
    <property type="entry name" value="YtcJ-like"/>
</dbReference>
<dbReference type="EMBL" id="JAFLNL010000012">
    <property type="protein sequence ID" value="MBO0355803.1"/>
    <property type="molecule type" value="Genomic_DNA"/>
</dbReference>
<name>A0ABS3G8R5_9FLAO</name>
<dbReference type="Pfam" id="PF07969">
    <property type="entry name" value="Amidohydro_3"/>
    <property type="match status" value="1"/>
</dbReference>
<protein>
    <submittedName>
        <fullName evidence="2">Amidohydrolase</fullName>
    </submittedName>
</protein>
<dbReference type="Gene3D" id="3.10.310.70">
    <property type="match status" value="1"/>
</dbReference>
<comment type="caution">
    <text evidence="2">The sequence shown here is derived from an EMBL/GenBank/DDBJ whole genome shotgun (WGS) entry which is preliminary data.</text>
</comment>
<dbReference type="Proteomes" id="UP000664044">
    <property type="component" value="Unassembled WGS sequence"/>
</dbReference>
<gene>
    <name evidence="2" type="ORF">J0656_17425</name>
</gene>
<evidence type="ECO:0000313" key="3">
    <source>
        <dbReference type="Proteomes" id="UP000664044"/>
    </source>
</evidence>
<accession>A0ABS3G8R5</accession>
<organism evidence="2 3">
    <name type="scientific">Flagellimonas aurea</name>
    <dbReference type="NCBI Taxonomy" id="2915619"/>
    <lineage>
        <taxon>Bacteria</taxon>
        <taxon>Pseudomonadati</taxon>
        <taxon>Bacteroidota</taxon>
        <taxon>Flavobacteriia</taxon>
        <taxon>Flavobacteriales</taxon>
        <taxon>Flavobacteriaceae</taxon>
        <taxon>Flagellimonas</taxon>
    </lineage>
</organism>
<dbReference type="InterPro" id="IPR011059">
    <property type="entry name" value="Metal-dep_hydrolase_composite"/>
</dbReference>
<evidence type="ECO:0000259" key="1">
    <source>
        <dbReference type="Pfam" id="PF07969"/>
    </source>
</evidence>
<reference evidence="2 3" key="1">
    <citation type="submission" date="2021-03" db="EMBL/GenBank/DDBJ databases">
        <title>Muricauda lutimaris sp. nov. and Muricauda ruestringensis sp. nov, two marine members of the Flavobacteriaceae isolated from deep sea sediments of Western Pacific.</title>
        <authorList>
            <person name="Zhao S."/>
            <person name="Liu R."/>
        </authorList>
    </citation>
    <scope>NUCLEOTIDE SEQUENCE [LARGE SCALE GENOMIC DNA]</scope>
    <source>
        <strain evidence="2 3">BC31-1-A7</strain>
    </source>
</reference>
<dbReference type="InterPro" id="IPR013108">
    <property type="entry name" value="Amidohydro_3"/>
</dbReference>
<dbReference type="PANTHER" id="PTHR22642">
    <property type="entry name" value="IMIDAZOLONEPROPIONASE"/>
    <property type="match status" value="1"/>
</dbReference>
<dbReference type="InterPro" id="IPR032466">
    <property type="entry name" value="Metal_Hydrolase"/>
</dbReference>
<dbReference type="SUPFAM" id="SSF51556">
    <property type="entry name" value="Metallo-dependent hydrolases"/>
    <property type="match status" value="1"/>
</dbReference>
<dbReference type="Gene3D" id="2.30.40.10">
    <property type="entry name" value="Urease, subunit C, domain 1"/>
    <property type="match status" value="1"/>
</dbReference>
<evidence type="ECO:0000313" key="2">
    <source>
        <dbReference type="EMBL" id="MBO0355803.1"/>
    </source>
</evidence>
<dbReference type="Gene3D" id="3.20.20.140">
    <property type="entry name" value="Metal-dependent hydrolases"/>
    <property type="match status" value="1"/>
</dbReference>
<sequence>MRTLILLISVCTLFCGCQKEQGQEKADTIYFGGDIVTMEGEFPEYIEALAVKNGKILFAGPENEAMGFSSDSTRLVDIMNKTMIPGFYDPHSHVVFQSAKFGCVNLDPYPIGDVRTIPDIQRKLREHINQKKPKTGTTIIGWGYDDTGLEEMRHPNRDDLDAVSTEHAIVLMHISSHLITCNSKALELAGISAGTKDPNGGKIQRRPGSNQPLGVMEEQAMFLLMKILPIPTIDEAITLMEQGLLNYAAEGITTCQDGNTMPDAMKLLQVMEAQNKLPIDVISYPMYKFTTDSLLNVISEDFNTTDRLITKGIKLTIDGAIQGYTAYLSEPYFVQPEGSSEVEEAGCINEFGGQLVTGETSHTETEKLVIKDFEGYRGYPSMTQEEIEDWIRKADEKGVQLIVHCNGDSAVDLLIGALNKVRGKTPRPDLRTTIIHSQTIRDEQMDYAAENGIILSFFPIHIEFWGDRHQSLFLGKERAERINPANTALRKGAKITLHHDAPIAHCGMLPVISAAVNRLTSGGQLLGPDERITPYQALCTVTRDAAYQSFEDYRKGTLTKGKLADLVILDQNPLKVDPKEIKNIKVLETIKEGVSIFKNKEQ</sequence>
<dbReference type="PANTHER" id="PTHR22642:SF2">
    <property type="entry name" value="PROTEIN LONG AFTER FAR-RED 3"/>
    <property type="match status" value="1"/>
</dbReference>
<dbReference type="RefSeq" id="WP_207036247.1">
    <property type="nucleotide sequence ID" value="NZ_JAFLNL010000012.1"/>
</dbReference>